<evidence type="ECO:0000256" key="5">
    <source>
        <dbReference type="SAM" id="MobiDB-lite"/>
    </source>
</evidence>
<dbReference type="InterPro" id="IPR005108">
    <property type="entry name" value="HELP"/>
</dbReference>
<evidence type="ECO:0000256" key="3">
    <source>
        <dbReference type="ARBA" id="ARBA00022737"/>
    </source>
</evidence>
<dbReference type="Proteomes" id="UP001150062">
    <property type="component" value="Unassembled WGS sequence"/>
</dbReference>
<feature type="compositionally biased region" description="Basic residues" evidence="5">
    <location>
        <begin position="21"/>
        <end position="31"/>
    </location>
</feature>
<gene>
    <name evidence="7" type="ORF">M0813_20615</name>
</gene>
<sequence>MSKRIQRTLSKKEKKEEKKLQKAQKKSQKKYKISKEKYDQFLVLKLMKGRNLAVRDVSGKSDPYVMLSIGKEQQYKSRIIKQNLNPVWNEIYVFGLKNLNTKVKLECWDWDRLSSDDEMGDKIINLSNEELKSGITATKWINLENVESGKIHISLTYYKIEGKKLVTEFDYQKEKKIGQVLRDKGLKVSMKQKKMISSRLSSLEKGTDLSGLTSVDPENPILTNQNASGQLDLEFIYGYRGQEGRTNIHFINLNEITYYASSIGIVLNTRTKKQRFFIGHHTGRIFCNDVHPDKKIVATAEETDQGKICLWSAETCELLATVDSPHNKGVMSIRFSNDGRRLLTVGMDENSTVCYWDITQNGKIVLLSKDSTSSSKILNCCFLYNDHTKFVTCGLKNLHFWEAQNNGSTLSKTPVSWGGNEPSLLLTIDATSDNHIITGSREGNIMIWSWSSRSEVERFRAHTGPCMTLKVKHEDGLIISGGKDGKINLWNASTFQREKRINSIVGGPIRAVDFIKGTAIVGTNKNQIWFTENVNSDKSSMLIFSHAEEIHGLTSHPTTQNFITGSDDRSVRVFSISSHKVINKKSINGQARCLAYSPNGKLISIGLRDGEILIVDSKLQQLSNKKEATSPPIKMLWAPNSSMLLISYHDGYLDIYNASSVFRRTTKIQLMAPSVFIDWSVDSKYFRVLENNQIVVYESEKGTKVTNLQEQIQWNSSSCEIAKEGNITTCLDSIHNWISYGKQNVLNVEHSPLNSSQPTVYRGHSVLVANLMYIQDKYLITVGGPDMCIFQWKII</sequence>
<dbReference type="InterPro" id="IPR011047">
    <property type="entry name" value="Quinoprotein_ADH-like_sf"/>
</dbReference>
<proteinExistence type="inferred from homology"/>
<feature type="repeat" description="WD" evidence="4">
    <location>
        <begin position="459"/>
        <end position="500"/>
    </location>
</feature>
<evidence type="ECO:0000256" key="2">
    <source>
        <dbReference type="ARBA" id="ARBA00022574"/>
    </source>
</evidence>
<protein>
    <submittedName>
        <fullName evidence="7">Wd40 repeat</fullName>
    </submittedName>
</protein>
<dbReference type="PROSITE" id="PS50294">
    <property type="entry name" value="WD_REPEATS_REGION"/>
    <property type="match status" value="2"/>
</dbReference>
<dbReference type="SMART" id="SM00239">
    <property type="entry name" value="C2"/>
    <property type="match status" value="1"/>
</dbReference>
<feature type="repeat" description="WD" evidence="4">
    <location>
        <begin position="543"/>
        <end position="584"/>
    </location>
</feature>
<dbReference type="InterPro" id="IPR050630">
    <property type="entry name" value="WD_repeat_EMAP"/>
</dbReference>
<dbReference type="PRINTS" id="PR00360">
    <property type="entry name" value="C2DOMAIN"/>
</dbReference>
<dbReference type="Gene3D" id="2.130.10.10">
    <property type="entry name" value="YVTN repeat-like/Quinoprotein amine dehydrogenase"/>
    <property type="match status" value="2"/>
</dbReference>
<dbReference type="PROSITE" id="PS50004">
    <property type="entry name" value="C2"/>
    <property type="match status" value="1"/>
</dbReference>
<feature type="compositionally biased region" description="Basic and acidic residues" evidence="5">
    <location>
        <begin position="10"/>
        <end position="20"/>
    </location>
</feature>
<dbReference type="SMART" id="SM00320">
    <property type="entry name" value="WD40"/>
    <property type="match status" value="9"/>
</dbReference>
<dbReference type="PANTHER" id="PTHR13720:SF33">
    <property type="entry name" value="HELP DOMAIN-CONTAINING PROTEIN"/>
    <property type="match status" value="1"/>
</dbReference>
<evidence type="ECO:0000313" key="7">
    <source>
        <dbReference type="EMBL" id="KAJ6245098.1"/>
    </source>
</evidence>
<dbReference type="InterPro" id="IPR019775">
    <property type="entry name" value="WD40_repeat_CS"/>
</dbReference>
<accession>A0ABQ8YKM7</accession>
<dbReference type="Pfam" id="PF23409">
    <property type="entry name" value="Beta-prop_EML"/>
    <property type="match status" value="1"/>
</dbReference>
<feature type="region of interest" description="Disordered" evidence="5">
    <location>
        <begin position="1"/>
        <end position="31"/>
    </location>
</feature>
<dbReference type="Gene3D" id="2.60.40.150">
    <property type="entry name" value="C2 domain"/>
    <property type="match status" value="1"/>
</dbReference>
<evidence type="ECO:0000256" key="4">
    <source>
        <dbReference type="PROSITE-ProRule" id="PRU00221"/>
    </source>
</evidence>
<feature type="domain" description="C2" evidence="6">
    <location>
        <begin position="21"/>
        <end position="141"/>
    </location>
</feature>
<dbReference type="InterPro" id="IPR035892">
    <property type="entry name" value="C2_domain_sf"/>
</dbReference>
<dbReference type="InterPro" id="IPR001680">
    <property type="entry name" value="WD40_rpt"/>
</dbReference>
<evidence type="ECO:0000256" key="1">
    <source>
        <dbReference type="ARBA" id="ARBA00006489"/>
    </source>
</evidence>
<dbReference type="Pfam" id="PF00168">
    <property type="entry name" value="C2"/>
    <property type="match status" value="1"/>
</dbReference>
<dbReference type="Pfam" id="PF03451">
    <property type="entry name" value="HELP"/>
    <property type="match status" value="1"/>
</dbReference>
<keyword evidence="2 4" id="KW-0853">WD repeat</keyword>
<evidence type="ECO:0000313" key="8">
    <source>
        <dbReference type="Proteomes" id="UP001150062"/>
    </source>
</evidence>
<dbReference type="PROSITE" id="PS50082">
    <property type="entry name" value="WD_REPEATS_2"/>
    <property type="match status" value="2"/>
</dbReference>
<dbReference type="InterPro" id="IPR055442">
    <property type="entry name" value="Beta-prop_EML-like_2nd"/>
</dbReference>
<dbReference type="InterPro" id="IPR055439">
    <property type="entry name" value="Beta-prop_EML_1st"/>
</dbReference>
<dbReference type="EMBL" id="JAOAOG010000151">
    <property type="protein sequence ID" value="KAJ6245098.1"/>
    <property type="molecule type" value="Genomic_DNA"/>
</dbReference>
<dbReference type="PROSITE" id="PS00678">
    <property type="entry name" value="WD_REPEATS_1"/>
    <property type="match status" value="1"/>
</dbReference>
<name>A0ABQ8YKM7_9EUKA</name>
<comment type="similarity">
    <text evidence="1">Belongs to the WD repeat EMAP family.</text>
</comment>
<reference evidence="7" key="1">
    <citation type="submission" date="2022-08" db="EMBL/GenBank/DDBJ databases">
        <title>Novel sulfate-reducing endosymbionts in the free-living metamonad Anaeramoeba.</title>
        <authorList>
            <person name="Jerlstrom-Hultqvist J."/>
            <person name="Cepicka I."/>
            <person name="Gallot-Lavallee L."/>
            <person name="Salas-Leiva D."/>
            <person name="Curtis B.A."/>
            <person name="Zahonova K."/>
            <person name="Pipaliya S."/>
            <person name="Dacks J."/>
            <person name="Roger A.J."/>
        </authorList>
    </citation>
    <scope>NUCLEOTIDE SEQUENCE</scope>
    <source>
        <strain evidence="7">Schooner1</strain>
    </source>
</reference>
<dbReference type="SUPFAM" id="SSF49562">
    <property type="entry name" value="C2 domain (Calcium/lipid-binding domain, CaLB)"/>
    <property type="match status" value="1"/>
</dbReference>
<organism evidence="7 8">
    <name type="scientific">Anaeramoeba flamelloides</name>
    <dbReference type="NCBI Taxonomy" id="1746091"/>
    <lineage>
        <taxon>Eukaryota</taxon>
        <taxon>Metamonada</taxon>
        <taxon>Anaeramoebidae</taxon>
        <taxon>Anaeramoeba</taxon>
    </lineage>
</organism>
<dbReference type="InterPro" id="IPR015943">
    <property type="entry name" value="WD40/YVTN_repeat-like_dom_sf"/>
</dbReference>
<keyword evidence="8" id="KW-1185">Reference proteome</keyword>
<dbReference type="InterPro" id="IPR000008">
    <property type="entry name" value="C2_dom"/>
</dbReference>
<dbReference type="SUPFAM" id="SSF50998">
    <property type="entry name" value="Quinoprotein alcohol dehydrogenase-like"/>
    <property type="match status" value="1"/>
</dbReference>
<dbReference type="Pfam" id="PF23414">
    <property type="entry name" value="Beta-prop_EML_2"/>
    <property type="match status" value="1"/>
</dbReference>
<keyword evidence="3" id="KW-0677">Repeat</keyword>
<comment type="caution">
    <text evidence="7">The sequence shown here is derived from an EMBL/GenBank/DDBJ whole genome shotgun (WGS) entry which is preliminary data.</text>
</comment>
<dbReference type="PANTHER" id="PTHR13720">
    <property type="entry name" value="WD-40 REPEAT PROTEIN"/>
    <property type="match status" value="1"/>
</dbReference>
<evidence type="ECO:0000259" key="6">
    <source>
        <dbReference type="PROSITE" id="PS50004"/>
    </source>
</evidence>